<dbReference type="InterPro" id="IPR003959">
    <property type="entry name" value="ATPase_AAA_core"/>
</dbReference>
<dbReference type="PANTHER" id="PTHR23077">
    <property type="entry name" value="AAA-FAMILY ATPASE"/>
    <property type="match status" value="1"/>
</dbReference>
<dbReference type="GO" id="GO:0005737">
    <property type="term" value="C:cytoplasm"/>
    <property type="evidence" value="ECO:0007669"/>
    <property type="project" value="TreeGrafter"/>
</dbReference>
<dbReference type="InterPro" id="IPR027417">
    <property type="entry name" value="P-loop_NTPase"/>
</dbReference>
<evidence type="ECO:0000256" key="2">
    <source>
        <dbReference type="ARBA" id="ARBA00022840"/>
    </source>
</evidence>
<dbReference type="EMBL" id="JATAAI010000009">
    <property type="protein sequence ID" value="KAK1743183.1"/>
    <property type="molecule type" value="Genomic_DNA"/>
</dbReference>
<dbReference type="Proteomes" id="UP001224775">
    <property type="component" value="Unassembled WGS sequence"/>
</dbReference>
<proteinExistence type="predicted"/>
<dbReference type="GO" id="GO:0016887">
    <property type="term" value="F:ATP hydrolysis activity"/>
    <property type="evidence" value="ECO:0007669"/>
    <property type="project" value="InterPro"/>
</dbReference>
<feature type="domain" description="AAA+ ATPase" evidence="4">
    <location>
        <begin position="276"/>
        <end position="456"/>
    </location>
</feature>
<keyword evidence="6" id="KW-1185">Reference proteome</keyword>
<dbReference type="Pfam" id="PF17862">
    <property type="entry name" value="AAA_lid_3"/>
    <property type="match status" value="1"/>
</dbReference>
<keyword evidence="2" id="KW-0067">ATP-binding</keyword>
<evidence type="ECO:0000259" key="4">
    <source>
        <dbReference type="SMART" id="SM00382"/>
    </source>
</evidence>
<dbReference type="PANTHER" id="PTHR23077:SF27">
    <property type="entry name" value="ATPASE FAMILY GENE 2 PROTEIN HOMOLOG A"/>
    <property type="match status" value="1"/>
</dbReference>
<dbReference type="Gene3D" id="3.40.50.300">
    <property type="entry name" value="P-loop containing nucleotide triphosphate hydrolases"/>
    <property type="match status" value="2"/>
</dbReference>
<comment type="caution">
    <text evidence="5">The sequence shown here is derived from an EMBL/GenBank/DDBJ whole genome shotgun (WGS) entry which is preliminary data.</text>
</comment>
<organism evidence="5 6">
    <name type="scientific">Skeletonema marinoi</name>
    <dbReference type="NCBI Taxonomy" id="267567"/>
    <lineage>
        <taxon>Eukaryota</taxon>
        <taxon>Sar</taxon>
        <taxon>Stramenopiles</taxon>
        <taxon>Ochrophyta</taxon>
        <taxon>Bacillariophyta</taxon>
        <taxon>Coscinodiscophyceae</taxon>
        <taxon>Thalassiosirophycidae</taxon>
        <taxon>Thalassiosirales</taxon>
        <taxon>Skeletonemataceae</taxon>
        <taxon>Skeletonema</taxon>
        <taxon>Skeletonema marinoi-dohrnii complex</taxon>
    </lineage>
</organism>
<accession>A0AAD8YBI0</accession>
<protein>
    <submittedName>
        <fullName evidence="5">AAA ATPase</fullName>
    </submittedName>
</protein>
<evidence type="ECO:0000256" key="3">
    <source>
        <dbReference type="SAM" id="MobiDB-lite"/>
    </source>
</evidence>
<dbReference type="InterPro" id="IPR003593">
    <property type="entry name" value="AAA+_ATPase"/>
</dbReference>
<evidence type="ECO:0000313" key="5">
    <source>
        <dbReference type="EMBL" id="KAK1743183.1"/>
    </source>
</evidence>
<feature type="domain" description="AAA+ ATPase" evidence="4">
    <location>
        <begin position="583"/>
        <end position="742"/>
    </location>
</feature>
<dbReference type="SMART" id="SM00382">
    <property type="entry name" value="AAA"/>
    <property type="match status" value="2"/>
</dbReference>
<dbReference type="GO" id="GO:0005524">
    <property type="term" value="F:ATP binding"/>
    <property type="evidence" value="ECO:0007669"/>
    <property type="project" value="UniProtKB-KW"/>
</dbReference>
<dbReference type="InterPro" id="IPR050168">
    <property type="entry name" value="AAA_ATPase_domain"/>
</dbReference>
<evidence type="ECO:0000313" key="6">
    <source>
        <dbReference type="Proteomes" id="UP001224775"/>
    </source>
</evidence>
<reference evidence="5" key="1">
    <citation type="submission" date="2023-06" db="EMBL/GenBank/DDBJ databases">
        <title>Survivors Of The Sea: Transcriptome response of Skeletonema marinoi to long-term dormancy.</title>
        <authorList>
            <person name="Pinder M.I.M."/>
            <person name="Kourtchenko O."/>
            <person name="Robertson E.K."/>
            <person name="Larsson T."/>
            <person name="Maumus F."/>
            <person name="Osuna-Cruz C.M."/>
            <person name="Vancaester E."/>
            <person name="Stenow R."/>
            <person name="Vandepoele K."/>
            <person name="Ploug H."/>
            <person name="Bruchert V."/>
            <person name="Godhe A."/>
            <person name="Topel M."/>
        </authorList>
    </citation>
    <scope>NUCLEOTIDE SEQUENCE</scope>
    <source>
        <strain evidence="5">R05AC</strain>
    </source>
</reference>
<sequence>MTLAARDSPLLLVEVIALASPIDGHIDISSSSSSSDDLRLSSEKRCPLSAPLAKLQLLNLCRQRSFSKGWLRKEECVGQVFRGLWLKADEFCNKDIISGDLMFRGKDDNSQCLPACDENAFFQTYLRSDDPLEEKIPCLIRGYILSTNNRYTSTYRQANTKYLRCVVTDETLVHVQHLSDVKEVLSLKMKSNKRQKDCLSTPSYSKLTSYDPETVQSLALRMSTILSNTVWIGADSRALHSRKKAQMNSISMQSELNDFWDTQQSTDRTVSPSLLREGALLVYNEHSGSGKTFLVKTIATDALNCHAVHVISAASLLAKYGTSADAALESTLHELALKGTIKGCASVDSNKSAKICIILDHFESFLSSSAIDPYSQILNAIASYLNRLSYSLRDKKEFPFPSLNALYNIRSGRGYSGLTLPLSFCLVGVITNTNDKIFHNALDALGGGRFYVPLPSTKTRCAAFEHAFDCAGVRLDTEARESLPKLAASATWANGGAFVDVEKRLSSEYETSKRDLEKAMSSRYDAPNSRADDQSAASFPNMGDTTSSLSSVGGNFDAKLALEDALALDANKRRLLASFGLHAPTGVLLYGPPGTGKTLLAKAVATSLRSHCNNKSERDTNGSFISLKASDIVRPEVGNSEKLIVSAFAVARSNAPSVVFIDEFQALFGDRGGSSVVLGQLASTLLQCMDDVAKWSFDDKPNTSTPNGRIVVLAATNTPWMVDTAFLIPGRFDRAVHVGLPNVDDREDILRVHTKTMKIASLSPAGGDDTCKALANLCVGFSGADLASLCKAAAVRCLHNGEKKTGVTKQHFLDAYENDVVRSSNDALVKRISSWAVS</sequence>
<dbReference type="Pfam" id="PF00004">
    <property type="entry name" value="AAA"/>
    <property type="match status" value="1"/>
</dbReference>
<dbReference type="SUPFAM" id="SSF52540">
    <property type="entry name" value="P-loop containing nucleoside triphosphate hydrolases"/>
    <property type="match status" value="2"/>
</dbReference>
<gene>
    <name evidence="5" type="ORF">QTG54_005804</name>
</gene>
<dbReference type="AlphaFoldDB" id="A0AAD8YBI0"/>
<dbReference type="InterPro" id="IPR041569">
    <property type="entry name" value="AAA_lid_3"/>
</dbReference>
<feature type="region of interest" description="Disordered" evidence="3">
    <location>
        <begin position="518"/>
        <end position="544"/>
    </location>
</feature>
<dbReference type="Gene3D" id="1.10.8.60">
    <property type="match status" value="1"/>
</dbReference>
<evidence type="ECO:0000256" key="1">
    <source>
        <dbReference type="ARBA" id="ARBA00022741"/>
    </source>
</evidence>
<feature type="compositionally biased region" description="Polar residues" evidence="3">
    <location>
        <begin position="535"/>
        <end position="544"/>
    </location>
</feature>
<keyword evidence="1" id="KW-0547">Nucleotide-binding</keyword>
<name>A0AAD8YBI0_9STRA</name>